<evidence type="ECO:0000313" key="6">
    <source>
        <dbReference type="EMBL" id="KAK9787121.1"/>
    </source>
</evidence>
<keyword evidence="7" id="KW-1185">Reference proteome</keyword>
<evidence type="ECO:0000313" key="7">
    <source>
        <dbReference type="Proteomes" id="UP001465755"/>
    </source>
</evidence>
<proteinExistence type="inferred from homology"/>
<evidence type="ECO:0000256" key="1">
    <source>
        <dbReference type="ARBA" id="ARBA00005531"/>
    </source>
</evidence>
<dbReference type="Pfam" id="PF08392">
    <property type="entry name" value="FAE1_CUT1_RppA"/>
    <property type="match status" value="1"/>
</dbReference>
<keyword evidence="3" id="KW-0808">Transferase</keyword>
<evidence type="ECO:0000256" key="2">
    <source>
        <dbReference type="ARBA" id="ARBA00012307"/>
    </source>
</evidence>
<dbReference type="InterPro" id="IPR013601">
    <property type="entry name" value="FAE1_typ3_polyketide_synth"/>
</dbReference>
<dbReference type="SUPFAM" id="SSF53901">
    <property type="entry name" value="Thiolase-like"/>
    <property type="match status" value="2"/>
</dbReference>
<comment type="similarity">
    <text evidence="1">Belongs to the thiolase-like superfamily. Chalcone/stilbene synthases family.</text>
</comment>
<accession>A0AAW1NK87</accession>
<dbReference type="PANTHER" id="PTHR31561">
    <property type="entry name" value="3-KETOACYL-COA SYNTHASE"/>
    <property type="match status" value="1"/>
</dbReference>
<dbReference type="GO" id="GO:0009922">
    <property type="term" value="F:fatty acid elongase activity"/>
    <property type="evidence" value="ECO:0007669"/>
    <property type="project" value="UniProtKB-EC"/>
</dbReference>
<dbReference type="GO" id="GO:0006633">
    <property type="term" value="P:fatty acid biosynthetic process"/>
    <property type="evidence" value="ECO:0007669"/>
    <property type="project" value="InterPro"/>
</dbReference>
<evidence type="ECO:0000259" key="4">
    <source>
        <dbReference type="Pfam" id="PF08392"/>
    </source>
</evidence>
<organism evidence="6 7">
    <name type="scientific">Symbiochloris irregularis</name>
    <dbReference type="NCBI Taxonomy" id="706552"/>
    <lineage>
        <taxon>Eukaryota</taxon>
        <taxon>Viridiplantae</taxon>
        <taxon>Chlorophyta</taxon>
        <taxon>core chlorophytes</taxon>
        <taxon>Trebouxiophyceae</taxon>
        <taxon>Trebouxiales</taxon>
        <taxon>Trebouxiaceae</taxon>
        <taxon>Symbiochloris</taxon>
    </lineage>
</organism>
<dbReference type="Gene3D" id="3.40.47.10">
    <property type="match status" value="2"/>
</dbReference>
<dbReference type="InterPro" id="IPR012392">
    <property type="entry name" value="3-ktacl-CoA_syn"/>
</dbReference>
<dbReference type="Pfam" id="PF08541">
    <property type="entry name" value="ACP_syn_III_C"/>
    <property type="match status" value="1"/>
</dbReference>
<dbReference type="GO" id="GO:0016020">
    <property type="term" value="C:membrane"/>
    <property type="evidence" value="ECO:0007669"/>
    <property type="project" value="InterPro"/>
</dbReference>
<feature type="domain" description="Beta-ketoacyl-[acyl-carrier-protein] synthase III C-terminal" evidence="5">
    <location>
        <begin position="148"/>
        <end position="193"/>
    </location>
</feature>
<dbReference type="Proteomes" id="UP001465755">
    <property type="component" value="Unassembled WGS sequence"/>
</dbReference>
<dbReference type="AlphaFoldDB" id="A0AAW1NK87"/>
<sequence length="208" mass="23076">MDCVENLLKKTGIAAEEVDIVCVSCSCFAPTPSMAAMLVNRFKFREDVLTYNLSGMGCSSSLISVDMVKHLLQALPNKLALVVNHENITNCYYTGTERSYLLVNCLFRLGGAAALMTNRPKDAARAKYDLKHTLNEKLMVPSRGVLWRFGNTSAASTWYILSHIEHHGGLRKGDRIFQLGFGGGFKAISASWRARRAIKQSHTCWPDS</sequence>
<feature type="domain" description="FAE" evidence="4">
    <location>
        <begin position="2"/>
        <end position="134"/>
    </location>
</feature>
<dbReference type="EMBL" id="JALJOQ010000255">
    <property type="protein sequence ID" value="KAK9787121.1"/>
    <property type="molecule type" value="Genomic_DNA"/>
</dbReference>
<dbReference type="InterPro" id="IPR016039">
    <property type="entry name" value="Thiolase-like"/>
</dbReference>
<dbReference type="EC" id="2.3.1.199" evidence="2"/>
<gene>
    <name evidence="6" type="ORF">WJX73_009970</name>
</gene>
<protein>
    <recommendedName>
        <fullName evidence="2">very-long-chain 3-oxoacyl-CoA synthase</fullName>
        <ecNumber evidence="2">2.3.1.199</ecNumber>
    </recommendedName>
</protein>
<dbReference type="InterPro" id="IPR013747">
    <property type="entry name" value="ACP_syn_III_C"/>
</dbReference>
<comment type="caution">
    <text evidence="6">The sequence shown here is derived from an EMBL/GenBank/DDBJ whole genome shotgun (WGS) entry which is preliminary data.</text>
</comment>
<name>A0AAW1NK87_9CHLO</name>
<evidence type="ECO:0000256" key="3">
    <source>
        <dbReference type="ARBA" id="ARBA00022679"/>
    </source>
</evidence>
<reference evidence="6 7" key="1">
    <citation type="journal article" date="2024" name="Nat. Commun.">
        <title>Phylogenomics reveals the evolutionary origins of lichenization in chlorophyte algae.</title>
        <authorList>
            <person name="Puginier C."/>
            <person name="Libourel C."/>
            <person name="Otte J."/>
            <person name="Skaloud P."/>
            <person name="Haon M."/>
            <person name="Grisel S."/>
            <person name="Petersen M."/>
            <person name="Berrin J.G."/>
            <person name="Delaux P.M."/>
            <person name="Dal Grande F."/>
            <person name="Keller J."/>
        </authorList>
    </citation>
    <scope>NUCLEOTIDE SEQUENCE [LARGE SCALE GENOMIC DNA]</scope>
    <source>
        <strain evidence="6 7">SAG 2036</strain>
    </source>
</reference>
<evidence type="ECO:0000259" key="5">
    <source>
        <dbReference type="Pfam" id="PF08541"/>
    </source>
</evidence>